<reference evidence="5 6" key="1">
    <citation type="submission" date="2022-10" db="EMBL/GenBank/DDBJ databases">
        <title>Draft genome sequence of Streptomyces sp. YSPA8.</title>
        <authorList>
            <person name="Moriuchi R."/>
            <person name="Dohra H."/>
            <person name="Yamamura H."/>
            <person name="Kodani S."/>
        </authorList>
    </citation>
    <scope>NUCLEOTIDE SEQUENCE [LARGE SCALE GENOMIC DNA]</scope>
    <source>
        <strain evidence="5 6">YSPA8</strain>
    </source>
</reference>
<dbReference type="PANTHER" id="PTHR44068:SF11">
    <property type="entry name" value="GERANYL DIPHOSPHATE 2-C-METHYLTRANSFERASE"/>
    <property type="match status" value="1"/>
</dbReference>
<keyword evidence="2" id="KW-0808">Transferase</keyword>
<feature type="domain" description="Polyketide synthase-like methyltransferase" evidence="4">
    <location>
        <begin position="56"/>
        <end position="276"/>
    </location>
</feature>
<accession>A0ABQ5NY30</accession>
<comment type="caution">
    <text evidence="5">The sequence shown here is derived from an EMBL/GenBank/DDBJ whole genome shotgun (WGS) entry which is preliminary data.</text>
</comment>
<protein>
    <submittedName>
        <fullName evidence="5">Methyltransferase domain-containing protein</fullName>
    </submittedName>
</protein>
<dbReference type="GO" id="GO:0008168">
    <property type="term" value="F:methyltransferase activity"/>
    <property type="evidence" value="ECO:0007669"/>
    <property type="project" value="UniProtKB-KW"/>
</dbReference>
<evidence type="ECO:0000313" key="5">
    <source>
        <dbReference type="EMBL" id="GLF94866.1"/>
    </source>
</evidence>
<proteinExistence type="predicted"/>
<evidence type="ECO:0000256" key="1">
    <source>
        <dbReference type="ARBA" id="ARBA00022603"/>
    </source>
</evidence>
<dbReference type="InterPro" id="IPR050447">
    <property type="entry name" value="Erg6_SMT_methyltransf"/>
</dbReference>
<dbReference type="InterPro" id="IPR020803">
    <property type="entry name" value="MeTfrase_dom"/>
</dbReference>
<dbReference type="GO" id="GO:0032259">
    <property type="term" value="P:methylation"/>
    <property type="evidence" value="ECO:0007669"/>
    <property type="project" value="UniProtKB-KW"/>
</dbReference>
<dbReference type="RefSeq" id="WP_323446957.1">
    <property type="nucleotide sequence ID" value="NZ_BSBI01000004.1"/>
</dbReference>
<evidence type="ECO:0000256" key="3">
    <source>
        <dbReference type="ARBA" id="ARBA00022691"/>
    </source>
</evidence>
<evidence type="ECO:0000259" key="4">
    <source>
        <dbReference type="SMART" id="SM00828"/>
    </source>
</evidence>
<organism evidence="5 6">
    <name type="scientific">Streptomyces yaizuensis</name>
    <dbReference type="NCBI Taxonomy" id="2989713"/>
    <lineage>
        <taxon>Bacteria</taxon>
        <taxon>Bacillati</taxon>
        <taxon>Actinomycetota</taxon>
        <taxon>Actinomycetes</taxon>
        <taxon>Kitasatosporales</taxon>
        <taxon>Streptomycetaceae</taxon>
        <taxon>Streptomyces</taxon>
    </lineage>
</organism>
<dbReference type="EMBL" id="BSBI01000004">
    <property type="protein sequence ID" value="GLF94866.1"/>
    <property type="molecule type" value="Genomic_DNA"/>
</dbReference>
<dbReference type="Pfam" id="PF08241">
    <property type="entry name" value="Methyltransf_11"/>
    <property type="match status" value="1"/>
</dbReference>
<sequence>MTDTAPSIPVPAAVGELYDRLTRTAMSDGTFNPNVHIGYWDTPDSEATIEEAMDRLTDIFIDRMGVDGSSHVLDLGCGVGGPGLRVVAHTGARVTGISISEEQIRTANQLAADAGFADRAAFRHGDAMKRLPFADGSFDAVMALESICHMPDRQQVLTEVCRVLAPGGRLVLTDVFERAPRKPVRHPGIDTFCRGLMATMADIDDYVALLHRSGLRLRGILDVTEQTTLRTGRELAKLAAAEDRPAAMDERNFLFSDDAFHPSDLAGVEDFGCLLVTAERP</sequence>
<dbReference type="SMART" id="SM00828">
    <property type="entry name" value="PKS_MT"/>
    <property type="match status" value="1"/>
</dbReference>
<dbReference type="Proteomes" id="UP001291653">
    <property type="component" value="Unassembled WGS sequence"/>
</dbReference>
<dbReference type="PANTHER" id="PTHR44068">
    <property type="entry name" value="ZGC:194242"/>
    <property type="match status" value="1"/>
</dbReference>
<dbReference type="Gene3D" id="3.40.50.150">
    <property type="entry name" value="Vaccinia Virus protein VP39"/>
    <property type="match status" value="1"/>
</dbReference>
<dbReference type="SUPFAM" id="SSF53335">
    <property type="entry name" value="S-adenosyl-L-methionine-dependent methyltransferases"/>
    <property type="match status" value="1"/>
</dbReference>
<name>A0ABQ5NY30_9ACTN</name>
<keyword evidence="1 5" id="KW-0489">Methyltransferase</keyword>
<evidence type="ECO:0000256" key="2">
    <source>
        <dbReference type="ARBA" id="ARBA00022679"/>
    </source>
</evidence>
<dbReference type="InterPro" id="IPR029063">
    <property type="entry name" value="SAM-dependent_MTases_sf"/>
</dbReference>
<dbReference type="CDD" id="cd02440">
    <property type="entry name" value="AdoMet_MTases"/>
    <property type="match status" value="1"/>
</dbReference>
<keyword evidence="6" id="KW-1185">Reference proteome</keyword>
<gene>
    <name evidence="5" type="ORF">SYYSPA8_11235</name>
</gene>
<dbReference type="InterPro" id="IPR013216">
    <property type="entry name" value="Methyltransf_11"/>
</dbReference>
<evidence type="ECO:0000313" key="6">
    <source>
        <dbReference type="Proteomes" id="UP001291653"/>
    </source>
</evidence>
<keyword evidence="3" id="KW-0949">S-adenosyl-L-methionine</keyword>